<feature type="domain" description="Aminomethyltransferase C-terminal" evidence="10">
    <location>
        <begin position="289"/>
        <end position="367"/>
    </location>
</feature>
<evidence type="ECO:0000256" key="6">
    <source>
        <dbReference type="ARBA" id="ARBA00047665"/>
    </source>
</evidence>
<comment type="caution">
    <text evidence="11">The sequence shown here is derived from an EMBL/GenBank/DDBJ whole genome shotgun (WGS) entry which is preliminary data.</text>
</comment>
<evidence type="ECO:0000313" key="12">
    <source>
        <dbReference type="Proteomes" id="UP000037392"/>
    </source>
</evidence>
<evidence type="ECO:0000256" key="3">
    <source>
        <dbReference type="ARBA" id="ARBA00022576"/>
    </source>
</evidence>
<dbReference type="NCBIfam" id="TIGR00528">
    <property type="entry name" value="gcvT"/>
    <property type="match status" value="1"/>
</dbReference>
<dbReference type="InterPro" id="IPR022903">
    <property type="entry name" value="GcvT_bac"/>
</dbReference>
<evidence type="ECO:0000256" key="1">
    <source>
        <dbReference type="ARBA" id="ARBA00008609"/>
    </source>
</evidence>
<name>A0A0J9B5E5_9FIRM</name>
<dbReference type="InterPro" id="IPR027266">
    <property type="entry name" value="TrmE/GcvT-like"/>
</dbReference>
<proteinExistence type="inferred from homology"/>
<dbReference type="SUPFAM" id="SSF103025">
    <property type="entry name" value="Folate-binding domain"/>
    <property type="match status" value="1"/>
</dbReference>
<keyword evidence="3 7" id="KW-0032">Aminotransferase</keyword>
<dbReference type="FunFam" id="3.30.70.1400:FF:000001">
    <property type="entry name" value="Aminomethyltransferase"/>
    <property type="match status" value="1"/>
</dbReference>
<dbReference type="Gene3D" id="2.40.30.110">
    <property type="entry name" value="Aminomethyltransferase beta-barrel domains"/>
    <property type="match status" value="1"/>
</dbReference>
<evidence type="ECO:0000256" key="7">
    <source>
        <dbReference type="HAMAP-Rule" id="MF_00259"/>
    </source>
</evidence>
<dbReference type="Gene3D" id="3.30.70.1400">
    <property type="entry name" value="Aminomethyltransferase beta-barrel domains"/>
    <property type="match status" value="1"/>
</dbReference>
<dbReference type="Pfam" id="PF01571">
    <property type="entry name" value="GCV_T"/>
    <property type="match status" value="1"/>
</dbReference>
<dbReference type="Pfam" id="PF08669">
    <property type="entry name" value="GCV_T_C"/>
    <property type="match status" value="1"/>
</dbReference>
<dbReference type="EC" id="2.1.2.10" evidence="2 7"/>
<evidence type="ECO:0000313" key="11">
    <source>
        <dbReference type="EMBL" id="KMW08313.1"/>
    </source>
</evidence>
<dbReference type="InterPro" id="IPR028896">
    <property type="entry name" value="GcvT/YgfZ/DmdA"/>
</dbReference>
<dbReference type="OrthoDB" id="9774591at2"/>
<feature type="binding site" evidence="8">
    <location>
        <position position="205"/>
    </location>
    <ligand>
        <name>substrate</name>
    </ligand>
</feature>
<dbReference type="AlphaFoldDB" id="A0A0J9B5E5"/>
<protein>
    <recommendedName>
        <fullName evidence="2 7">Aminomethyltransferase</fullName>
        <ecNumber evidence="2 7">2.1.2.10</ecNumber>
    </recommendedName>
    <alternativeName>
        <fullName evidence="5 7">Glycine cleavage system T protein</fullName>
    </alternativeName>
</protein>
<dbReference type="GO" id="GO:0008483">
    <property type="term" value="F:transaminase activity"/>
    <property type="evidence" value="ECO:0007669"/>
    <property type="project" value="UniProtKB-KW"/>
</dbReference>
<dbReference type="PIRSF" id="PIRSF006487">
    <property type="entry name" value="GcvT"/>
    <property type="match status" value="1"/>
</dbReference>
<dbReference type="PANTHER" id="PTHR43757">
    <property type="entry name" value="AMINOMETHYLTRANSFERASE"/>
    <property type="match status" value="1"/>
</dbReference>
<dbReference type="FunFam" id="2.40.30.110:FF:000003">
    <property type="entry name" value="Aminomethyltransferase"/>
    <property type="match status" value="1"/>
</dbReference>
<organism evidence="11 12">
    <name type="scientific">[Clostridium] citroniae WAL-19142</name>
    <dbReference type="NCBI Taxonomy" id="742734"/>
    <lineage>
        <taxon>Bacteria</taxon>
        <taxon>Bacillati</taxon>
        <taxon>Bacillota</taxon>
        <taxon>Clostridia</taxon>
        <taxon>Lachnospirales</taxon>
        <taxon>Lachnospiraceae</taxon>
        <taxon>Enterocloster</taxon>
    </lineage>
</organism>
<dbReference type="GeneID" id="93166295"/>
<dbReference type="InterPro" id="IPR029043">
    <property type="entry name" value="GcvT/YgfZ_C"/>
</dbReference>
<dbReference type="GO" id="GO:0004047">
    <property type="term" value="F:aminomethyltransferase activity"/>
    <property type="evidence" value="ECO:0007669"/>
    <property type="project" value="UniProtKB-UniRule"/>
</dbReference>
<dbReference type="FunFam" id="4.10.1250.10:FF:000001">
    <property type="entry name" value="Aminomethyltransferase"/>
    <property type="match status" value="1"/>
</dbReference>
<dbReference type="Gene3D" id="4.10.1250.10">
    <property type="entry name" value="Aminomethyltransferase fragment"/>
    <property type="match status" value="1"/>
</dbReference>
<evidence type="ECO:0000259" key="10">
    <source>
        <dbReference type="Pfam" id="PF08669"/>
    </source>
</evidence>
<reference evidence="11 12" key="1">
    <citation type="submission" date="2011-04" db="EMBL/GenBank/DDBJ databases">
        <title>The Genome Sequence of Clostridium citroniae WAL-19142.</title>
        <authorList>
            <consortium name="The Broad Institute Genome Sequencing Platform"/>
            <person name="Earl A."/>
            <person name="Ward D."/>
            <person name="Feldgarden M."/>
            <person name="Gevers D."/>
            <person name="Warren Y.A."/>
            <person name="Tyrrell K.L."/>
            <person name="Citron D.M."/>
            <person name="Goldstein E.J."/>
            <person name="Daigneault M."/>
            <person name="Allen-Vercoe E."/>
            <person name="Young S.K."/>
            <person name="Zeng Q."/>
            <person name="Gargeya S."/>
            <person name="Fitzgerald M."/>
            <person name="Haas B."/>
            <person name="Abouelleil A."/>
            <person name="Alvarado L."/>
            <person name="Arachchi H.M."/>
            <person name="Berlin A."/>
            <person name="Brown A."/>
            <person name="Chapman S.B."/>
            <person name="Chen Z."/>
            <person name="Dunbar C."/>
            <person name="Freedman E."/>
            <person name="Gearin G."/>
            <person name="Gellesch M."/>
            <person name="Goldberg J."/>
            <person name="Griggs A."/>
            <person name="Gujja S."/>
            <person name="Heilman E.R."/>
            <person name="Heiman D."/>
            <person name="Howarth C."/>
            <person name="Larson L."/>
            <person name="Lui A."/>
            <person name="MacDonald P.J."/>
            <person name="Mehta T."/>
            <person name="Montmayeur A."/>
            <person name="Murphy C."/>
            <person name="Neiman D."/>
            <person name="Pearson M."/>
            <person name="Priest M."/>
            <person name="Roberts A."/>
            <person name="Saif S."/>
            <person name="Shea T."/>
            <person name="Shenoy N."/>
            <person name="Sisk P."/>
            <person name="Stolte C."/>
            <person name="Sykes S."/>
            <person name="White J."/>
            <person name="Yandava C."/>
            <person name="Wortman J."/>
            <person name="Nusbaum C."/>
            <person name="Birren B."/>
        </authorList>
    </citation>
    <scope>NUCLEOTIDE SEQUENCE [LARGE SCALE GENOMIC DNA]</scope>
    <source>
        <strain evidence="11 12">WAL-19142</strain>
    </source>
</reference>
<comment type="subunit">
    <text evidence="7">The glycine cleavage system is composed of four proteins: P, T, L and H.</text>
</comment>
<dbReference type="Gene3D" id="3.30.1360.120">
    <property type="entry name" value="Probable tRNA modification gtpase trme, domain 1"/>
    <property type="match status" value="1"/>
</dbReference>
<accession>A0A0J9B5E5</accession>
<dbReference type="InterPro" id="IPR013977">
    <property type="entry name" value="GcvT_C"/>
</dbReference>
<dbReference type="PATRIC" id="fig|742734.4.peg.774"/>
<dbReference type="NCBIfam" id="NF001567">
    <property type="entry name" value="PRK00389.1"/>
    <property type="match status" value="1"/>
</dbReference>
<dbReference type="PANTHER" id="PTHR43757:SF2">
    <property type="entry name" value="AMINOMETHYLTRANSFERASE, MITOCHONDRIAL"/>
    <property type="match status" value="1"/>
</dbReference>
<evidence type="ECO:0000256" key="2">
    <source>
        <dbReference type="ARBA" id="ARBA00012616"/>
    </source>
</evidence>
<comment type="catalytic activity">
    <reaction evidence="6 7">
        <text>N(6)-[(R)-S(8)-aminomethyldihydrolipoyl]-L-lysyl-[protein] + (6S)-5,6,7,8-tetrahydrofolate = N(6)-[(R)-dihydrolipoyl]-L-lysyl-[protein] + (6R)-5,10-methylene-5,6,7,8-tetrahydrofolate + NH4(+)</text>
        <dbReference type="Rhea" id="RHEA:16945"/>
        <dbReference type="Rhea" id="RHEA-COMP:10475"/>
        <dbReference type="Rhea" id="RHEA-COMP:10492"/>
        <dbReference type="ChEBI" id="CHEBI:15636"/>
        <dbReference type="ChEBI" id="CHEBI:28938"/>
        <dbReference type="ChEBI" id="CHEBI:57453"/>
        <dbReference type="ChEBI" id="CHEBI:83100"/>
        <dbReference type="ChEBI" id="CHEBI:83143"/>
        <dbReference type="EC" id="2.1.2.10"/>
    </reaction>
</comment>
<dbReference type="SUPFAM" id="SSF101790">
    <property type="entry name" value="Aminomethyltransferase beta-barrel domain"/>
    <property type="match status" value="1"/>
</dbReference>
<evidence type="ECO:0000259" key="9">
    <source>
        <dbReference type="Pfam" id="PF01571"/>
    </source>
</evidence>
<feature type="domain" description="GCVT N-terminal" evidence="9">
    <location>
        <begin position="15"/>
        <end position="272"/>
    </location>
</feature>
<evidence type="ECO:0000256" key="8">
    <source>
        <dbReference type="PIRSR" id="PIRSR006487-1"/>
    </source>
</evidence>
<evidence type="ECO:0000256" key="5">
    <source>
        <dbReference type="ARBA" id="ARBA00031395"/>
    </source>
</evidence>
<comment type="similarity">
    <text evidence="1 7">Belongs to the GcvT family.</text>
</comment>
<dbReference type="HAMAP" id="MF_00259">
    <property type="entry name" value="GcvT"/>
    <property type="match status" value="1"/>
</dbReference>
<dbReference type="InterPro" id="IPR006223">
    <property type="entry name" value="GcvT"/>
</dbReference>
<dbReference type="GO" id="GO:0019464">
    <property type="term" value="P:glycine decarboxylation via glycine cleavage system"/>
    <property type="evidence" value="ECO:0007669"/>
    <property type="project" value="UniProtKB-UniRule"/>
</dbReference>
<dbReference type="GO" id="GO:0005829">
    <property type="term" value="C:cytosol"/>
    <property type="evidence" value="ECO:0007669"/>
    <property type="project" value="TreeGrafter"/>
</dbReference>
<dbReference type="InterPro" id="IPR006222">
    <property type="entry name" value="GCVT_N"/>
</dbReference>
<dbReference type="EMBL" id="ADLK01000089">
    <property type="protein sequence ID" value="KMW08313.1"/>
    <property type="molecule type" value="Genomic_DNA"/>
</dbReference>
<dbReference type="Proteomes" id="UP000037392">
    <property type="component" value="Unassembled WGS sequence"/>
</dbReference>
<evidence type="ECO:0000256" key="4">
    <source>
        <dbReference type="ARBA" id="ARBA00022679"/>
    </source>
</evidence>
<keyword evidence="4 7" id="KW-0808">Transferase</keyword>
<comment type="function">
    <text evidence="7">The glycine cleavage system catalyzes the degradation of glycine.</text>
</comment>
<gene>
    <name evidence="7" type="primary">gcvT</name>
    <name evidence="11" type="ORF">HMPREF9470_00726</name>
</gene>
<sequence>MGTEVTGGTELRTPLYDTHVKYKGKIVPFAGYLLPVQYDTGVIAEHMAVRTKCGLFDVSHMGEIICRGSDAQKNLNMILTNDYTVMADGQARYSPMCNEDGGVVDDLIVYKVRDNCYFIVVNAANKDKDFQWMKAHQFGDAEFEDISDRVAQLALQGPKAMEILRKLAKEEDIPEKYYTCLFDRMIGNIKCIISKTGYTGEDGVEIYLAPEDAPAMWEMLMEAGQEEGLIPCGLGARDTLRLEASMPLYGHEMDDTISPKEAGLGIFVKMDKEDFIGKQALVDKGPLTRRRIGLKVTGRGIIREHQAVYADGRQIGITTSGTHCPYLGYPVAMALVDVGYKEPGTVLEVEVRGRRVAAEVVKLPFYKR</sequence>
<dbReference type="RefSeq" id="WP_045091616.1">
    <property type="nucleotide sequence ID" value="NZ_KQ235875.1"/>
</dbReference>
<dbReference type="GO" id="GO:0005960">
    <property type="term" value="C:glycine cleavage complex"/>
    <property type="evidence" value="ECO:0007669"/>
    <property type="project" value="InterPro"/>
</dbReference>